<proteinExistence type="predicted"/>
<dbReference type="OrthoDB" id="1623146at2759"/>
<dbReference type="EMBL" id="KQ090265">
    <property type="protein sequence ID" value="KMS98168.1"/>
    <property type="molecule type" value="Genomic_DNA"/>
</dbReference>
<organism evidence="2 3">
    <name type="scientific">Beta vulgaris subsp. vulgaris</name>
    <name type="common">Beet</name>
    <dbReference type="NCBI Taxonomy" id="3555"/>
    <lineage>
        <taxon>Eukaryota</taxon>
        <taxon>Viridiplantae</taxon>
        <taxon>Streptophyta</taxon>
        <taxon>Embryophyta</taxon>
        <taxon>Tracheophyta</taxon>
        <taxon>Spermatophyta</taxon>
        <taxon>Magnoliopsida</taxon>
        <taxon>eudicotyledons</taxon>
        <taxon>Gunneridae</taxon>
        <taxon>Pentapetalae</taxon>
        <taxon>Caryophyllales</taxon>
        <taxon>Chenopodiaceae</taxon>
        <taxon>Betoideae</taxon>
        <taxon>Beta</taxon>
    </lineage>
</organism>
<gene>
    <name evidence="2" type="ORF">BVRB_4g094960</name>
</gene>
<dbReference type="Proteomes" id="UP000035740">
    <property type="component" value="Unassembled WGS sequence"/>
</dbReference>
<feature type="compositionally biased region" description="Acidic residues" evidence="1">
    <location>
        <begin position="22"/>
        <end position="34"/>
    </location>
</feature>
<evidence type="ECO:0000313" key="2">
    <source>
        <dbReference type="EMBL" id="KMS98168.1"/>
    </source>
</evidence>
<feature type="compositionally biased region" description="Gly residues" evidence="1">
    <location>
        <begin position="172"/>
        <end position="183"/>
    </location>
</feature>
<feature type="region of interest" description="Disordered" evidence="1">
    <location>
        <begin position="148"/>
        <end position="183"/>
    </location>
</feature>
<feature type="region of interest" description="Disordered" evidence="1">
    <location>
        <begin position="1"/>
        <end position="67"/>
    </location>
</feature>
<dbReference type="AlphaFoldDB" id="A0A0J8BDL9"/>
<dbReference type="Gramene" id="KMS98168">
    <property type="protein sequence ID" value="KMS98168"/>
    <property type="gene ID" value="BVRB_4g094960"/>
</dbReference>
<accession>A0A0J8BDL9</accession>
<keyword evidence="3" id="KW-1185">Reference proteome</keyword>
<reference evidence="2 3" key="1">
    <citation type="journal article" date="2014" name="Nature">
        <title>The genome of the recently domesticated crop plant sugar beet (Beta vulgaris).</title>
        <authorList>
            <person name="Dohm J.C."/>
            <person name="Minoche A.E."/>
            <person name="Holtgrawe D."/>
            <person name="Capella-Gutierrez S."/>
            <person name="Zakrzewski F."/>
            <person name="Tafer H."/>
            <person name="Rupp O."/>
            <person name="Sorensen T.R."/>
            <person name="Stracke R."/>
            <person name="Reinhardt R."/>
            <person name="Goesmann A."/>
            <person name="Kraft T."/>
            <person name="Schulz B."/>
            <person name="Stadler P.F."/>
            <person name="Schmidt T."/>
            <person name="Gabaldon T."/>
            <person name="Lehrach H."/>
            <person name="Weisshaar B."/>
            <person name="Himmelbauer H."/>
        </authorList>
    </citation>
    <scope>NUCLEOTIDE SEQUENCE [LARGE SCALE GENOMIC DNA]</scope>
    <source>
        <tissue evidence="2">Taproot</tissue>
    </source>
</reference>
<feature type="compositionally biased region" description="Polar residues" evidence="1">
    <location>
        <begin position="52"/>
        <end position="67"/>
    </location>
</feature>
<sequence>MGNCCGSSSNPELIQQRKYIPTEDDPEFIDEEEFNQASWAEEANDDEHDDATSTATTRNNTPFEGTPLNETTITMMLPLVDPRLVSLLDFFRQLSVRRKDIFNEIIPVHRQDFEAIFSKMRTVQRVEKKNSKMGGIVRQRSLSFGDAQSLKSERFKVKPIDSGGKQPPTTGVGAGGSKPAGSK</sequence>
<name>A0A0J8BDL9_BETVV</name>
<evidence type="ECO:0000313" key="3">
    <source>
        <dbReference type="Proteomes" id="UP000035740"/>
    </source>
</evidence>
<dbReference type="PANTHER" id="PTHR37725:SF1">
    <property type="match status" value="1"/>
</dbReference>
<feature type="compositionally biased region" description="Polar residues" evidence="1">
    <location>
        <begin position="1"/>
        <end position="13"/>
    </location>
</feature>
<protein>
    <submittedName>
        <fullName evidence="2">Uncharacterized protein</fullName>
    </submittedName>
</protein>
<evidence type="ECO:0000256" key="1">
    <source>
        <dbReference type="SAM" id="MobiDB-lite"/>
    </source>
</evidence>
<dbReference type="PANTHER" id="PTHR37725">
    <property type="match status" value="1"/>
</dbReference>